<comment type="cofactor">
    <cofactor evidence="10">
        <name>Mn(2+)</name>
        <dbReference type="ChEBI" id="CHEBI:29035"/>
    </cofactor>
    <text evidence="10">Binds 2 Mn(2+) ions per subunit in a binuclear metal center.</text>
</comment>
<evidence type="ECO:0000256" key="4">
    <source>
        <dbReference type="ARBA" id="ARBA00022556"/>
    </source>
</evidence>
<evidence type="ECO:0000256" key="3">
    <source>
        <dbReference type="ARBA" id="ARBA00022519"/>
    </source>
</evidence>
<sequence length="241" mass="28132">MRADSISLFIGDIHLSESRNDIVTAFFYFIDQIAPMADHLYILGDLFDFWAGDDIETPLTIALAHHLAALADHGTRITFIPGNRDFALGKRYAKQAKMEIAPSELILENEDILLLHGDELCIDDHAYQRYKRWIRHPFILPLLRMLPKSYRLRLAAKIKQKSAQSTARKIMDVNEAYTEQYFQKREVTRMIHGHTHRPATHDYEGGRYRYVLSDWDTQGDYLKLERGKITRHQFNIADFQP</sequence>
<keyword evidence="6 10" id="KW-0378">Hydrolase</keyword>
<feature type="binding site" evidence="10">
    <location>
        <position position="196"/>
    </location>
    <ligand>
        <name>Mn(2+)</name>
        <dbReference type="ChEBI" id="CHEBI:29035"/>
        <label>1</label>
    </ligand>
</feature>
<comment type="catalytic activity">
    <reaction evidence="10">
        <text>UDP-2-N,3-O-bis[(3R)-3-hydroxytetradecanoyl]-alpha-D-glucosamine + H2O = 2-N,3-O-bis[(3R)-3-hydroxytetradecanoyl]-alpha-D-glucosaminyl 1-phosphate + UMP + 2 H(+)</text>
        <dbReference type="Rhea" id="RHEA:25213"/>
        <dbReference type="ChEBI" id="CHEBI:15377"/>
        <dbReference type="ChEBI" id="CHEBI:15378"/>
        <dbReference type="ChEBI" id="CHEBI:57865"/>
        <dbReference type="ChEBI" id="CHEBI:57957"/>
        <dbReference type="ChEBI" id="CHEBI:78847"/>
        <dbReference type="EC" id="3.6.1.54"/>
    </reaction>
</comment>
<dbReference type="EMBL" id="QEWV01000006">
    <property type="protein sequence ID" value="PWD91336.1"/>
    <property type="molecule type" value="Genomic_DNA"/>
</dbReference>
<comment type="caution">
    <text evidence="12">The sequence shown here is derived from an EMBL/GenBank/DDBJ whole genome shotgun (WGS) entry which is preliminary data.</text>
</comment>
<dbReference type="Proteomes" id="UP000245217">
    <property type="component" value="Unassembled WGS sequence"/>
</dbReference>
<dbReference type="GO" id="GO:0005737">
    <property type="term" value="C:cytoplasm"/>
    <property type="evidence" value="ECO:0007669"/>
    <property type="project" value="InterPro"/>
</dbReference>
<name>A0A2U2APQ0_9GAMM</name>
<feature type="binding site" evidence="10">
    <location>
        <position position="45"/>
    </location>
    <ligand>
        <name>Mn(2+)</name>
        <dbReference type="ChEBI" id="CHEBI:29035"/>
        <label>1</label>
    </ligand>
</feature>
<evidence type="ECO:0000256" key="6">
    <source>
        <dbReference type="ARBA" id="ARBA00022801"/>
    </source>
</evidence>
<keyword evidence="1 10" id="KW-1003">Cell membrane</keyword>
<reference evidence="14 15" key="2">
    <citation type="submission" date="2018-05" db="EMBL/GenBank/DDBJ databases">
        <title>Ignatzschineria dubaiensis sp. nov., isolated from necrotic foot tissues of dromedaries (Camelus dromedarius) and associated maggots in Dubai, United Arab Emirates.</title>
        <authorList>
            <person name="Tsang C.C."/>
            <person name="Tang J.Y.M."/>
            <person name="Fong J.Y.H."/>
            <person name="Kinne J."/>
            <person name="Lee H.H."/>
            <person name="Joseph M."/>
            <person name="Jose S."/>
            <person name="Schuster R.K."/>
            <person name="Tang Y."/>
            <person name="Sivakumar S."/>
            <person name="Chen J.H.K."/>
            <person name="Teng J.L.L."/>
            <person name="Lau S.K.P."/>
            <person name="Wernery U."/>
            <person name="Woo P.C.Y."/>
        </authorList>
    </citation>
    <scope>NUCLEOTIDE SEQUENCE [LARGE SCALE GENOMIC DNA]</scope>
    <source>
        <strain evidence="14">UAE-HKU57</strain>
        <strain evidence="15">UAE-HKU58</strain>
    </source>
</reference>
<feature type="binding site" evidence="10">
    <location>
        <position position="162"/>
    </location>
    <ligand>
        <name>substrate</name>
    </ligand>
</feature>
<dbReference type="Pfam" id="PF00149">
    <property type="entry name" value="Metallophos"/>
    <property type="match status" value="1"/>
</dbReference>
<keyword evidence="8 10" id="KW-0472">Membrane</keyword>
<accession>A0A2U2APQ0</accession>
<feature type="binding site" evidence="10">
    <location>
        <position position="12"/>
    </location>
    <ligand>
        <name>Mn(2+)</name>
        <dbReference type="ChEBI" id="CHEBI:29035"/>
        <label>1</label>
    </ligand>
</feature>
<dbReference type="GO" id="GO:0008758">
    <property type="term" value="F:UDP-2,3-diacylglucosamine hydrolase activity"/>
    <property type="evidence" value="ECO:0007669"/>
    <property type="project" value="UniProtKB-UniRule"/>
</dbReference>
<feature type="binding site" evidence="10">
    <location>
        <position position="124"/>
    </location>
    <ligand>
        <name>substrate</name>
    </ligand>
</feature>
<evidence type="ECO:0000313" key="15">
    <source>
        <dbReference type="Proteomes" id="UP000245217"/>
    </source>
</evidence>
<keyword evidence="9 10" id="KW-0464">Manganese</keyword>
<dbReference type="GO" id="GO:0030145">
    <property type="term" value="F:manganese ion binding"/>
    <property type="evidence" value="ECO:0007669"/>
    <property type="project" value="UniProtKB-UniRule"/>
</dbReference>
<dbReference type="PANTHER" id="PTHR34990:SF1">
    <property type="entry name" value="UDP-2,3-DIACYLGLUCOSAMINE HYDROLASE"/>
    <property type="match status" value="1"/>
</dbReference>
<comment type="subcellular location">
    <subcellularLocation>
        <location evidence="10">Cell inner membrane</location>
        <topology evidence="10">Peripheral membrane protein</topology>
        <orientation evidence="10">Cytoplasmic side</orientation>
    </subcellularLocation>
</comment>
<comment type="function">
    <text evidence="10">Hydrolyzes the pyrophosphate bond of UDP-2,3-diacylglucosamine to yield 2,3-diacylglucosamine 1-phosphate (lipid X) and UMP by catalyzing the attack of water at the alpha-P atom. Involved in the biosynthesis of lipid A, a phosphorylated glycolipid that anchors the lipopolysaccharide to the outer membrane of the cell.</text>
</comment>
<dbReference type="Gene3D" id="3.60.21.10">
    <property type="match status" value="1"/>
</dbReference>
<dbReference type="Proteomes" id="UP000245059">
    <property type="component" value="Unassembled WGS sequence"/>
</dbReference>
<dbReference type="InterPro" id="IPR004843">
    <property type="entry name" value="Calcineurin-like_PHP"/>
</dbReference>
<comment type="pathway">
    <text evidence="10">Glycolipid biosynthesis; lipid IV(A) biosynthesis; lipid IV(A) from (3R)-3-hydroxytetradecanoyl-[acyl-carrier-protein] and UDP-N-acetyl-alpha-D-glucosamine: step 4/6.</text>
</comment>
<feature type="binding site" evidence="10">
    <location>
        <position position="166"/>
    </location>
    <ligand>
        <name>substrate</name>
    </ligand>
</feature>
<feature type="binding site" evidence="10">
    <location>
        <position position="169"/>
    </location>
    <ligand>
        <name>substrate</name>
    </ligand>
</feature>
<dbReference type="EMBL" id="QEWW01000005">
    <property type="protein sequence ID" value="PWD85492.1"/>
    <property type="molecule type" value="Genomic_DNA"/>
</dbReference>
<evidence type="ECO:0000256" key="8">
    <source>
        <dbReference type="ARBA" id="ARBA00023136"/>
    </source>
</evidence>
<dbReference type="CDD" id="cd07398">
    <property type="entry name" value="MPP_YbbF-LpxH"/>
    <property type="match status" value="1"/>
</dbReference>
<dbReference type="AlphaFoldDB" id="A0A2U2APQ0"/>
<dbReference type="GO" id="GO:0019897">
    <property type="term" value="C:extrinsic component of plasma membrane"/>
    <property type="evidence" value="ECO:0007669"/>
    <property type="project" value="UniProtKB-UniRule"/>
</dbReference>
<evidence type="ECO:0000256" key="9">
    <source>
        <dbReference type="ARBA" id="ARBA00023211"/>
    </source>
</evidence>
<dbReference type="NCBIfam" id="NF003743">
    <property type="entry name" value="PRK05340.1"/>
    <property type="match status" value="1"/>
</dbReference>
<keyword evidence="5 10" id="KW-0479">Metal-binding</keyword>
<keyword evidence="7 10" id="KW-0443">Lipid metabolism</keyword>
<gene>
    <name evidence="10" type="primary">lpxH</name>
    <name evidence="12" type="ORF">DC077_07760</name>
    <name evidence="13" type="ORF">DC078_07385</name>
</gene>
<dbReference type="PANTHER" id="PTHR34990">
    <property type="entry name" value="UDP-2,3-DIACYLGLUCOSAMINE HYDROLASE-RELATED"/>
    <property type="match status" value="1"/>
</dbReference>
<dbReference type="NCBIfam" id="TIGR01854">
    <property type="entry name" value="lipid_A_lpxH"/>
    <property type="match status" value="1"/>
</dbReference>
<keyword evidence="4 10" id="KW-0441">Lipid A biosynthesis</keyword>
<evidence type="ECO:0000256" key="10">
    <source>
        <dbReference type="HAMAP-Rule" id="MF_00575"/>
    </source>
</evidence>
<dbReference type="HAMAP" id="MF_00575">
    <property type="entry name" value="LpxH"/>
    <property type="match status" value="1"/>
</dbReference>
<feature type="domain" description="Calcineurin-like phosphoesterase" evidence="11">
    <location>
        <begin position="8"/>
        <end position="198"/>
    </location>
</feature>
<dbReference type="InterPro" id="IPR029052">
    <property type="entry name" value="Metallo-depent_PP-like"/>
</dbReference>
<organism evidence="12 14">
    <name type="scientific">Ignatzschineria cameli</name>
    <dbReference type="NCBI Taxonomy" id="2182793"/>
    <lineage>
        <taxon>Bacteria</taxon>
        <taxon>Pseudomonadati</taxon>
        <taxon>Pseudomonadota</taxon>
        <taxon>Gammaproteobacteria</taxon>
        <taxon>Cardiobacteriales</taxon>
        <taxon>Ignatzschineriaceae</taxon>
        <taxon>Ignatzschineria</taxon>
    </lineage>
</organism>
<dbReference type="UniPathway" id="UPA00359">
    <property type="reaction ID" value="UER00480"/>
</dbReference>
<dbReference type="OrthoDB" id="9783283at2"/>
<protein>
    <recommendedName>
        <fullName evidence="10">UDP-2,3-diacylglucosamine hydrolase</fullName>
        <ecNumber evidence="10">3.6.1.54</ecNumber>
    </recommendedName>
    <alternativeName>
        <fullName evidence="10">UDP-2,3-diacylglucosamine diphosphatase</fullName>
    </alternativeName>
</protein>
<dbReference type="InterPro" id="IPR010138">
    <property type="entry name" value="UDP-diacylglucosamine_Hdrlase"/>
</dbReference>
<keyword evidence="15" id="KW-1185">Reference proteome</keyword>
<comment type="similarity">
    <text evidence="10">Belongs to the LpxH family.</text>
</comment>
<evidence type="ECO:0000256" key="7">
    <source>
        <dbReference type="ARBA" id="ARBA00023098"/>
    </source>
</evidence>
<feature type="binding site" evidence="10">
    <location>
        <position position="83"/>
    </location>
    <ligand>
        <name>Mn(2+)</name>
        <dbReference type="ChEBI" id="CHEBI:29035"/>
        <label>2</label>
    </ligand>
</feature>
<evidence type="ECO:0000256" key="5">
    <source>
        <dbReference type="ARBA" id="ARBA00022723"/>
    </source>
</evidence>
<evidence type="ECO:0000259" key="11">
    <source>
        <dbReference type="Pfam" id="PF00149"/>
    </source>
</evidence>
<feature type="binding site" evidence="10">
    <location>
        <position position="14"/>
    </location>
    <ligand>
        <name>Mn(2+)</name>
        <dbReference type="ChEBI" id="CHEBI:29035"/>
        <label>1</label>
    </ligand>
</feature>
<feature type="binding site" evidence="10">
    <location>
        <position position="116"/>
    </location>
    <ligand>
        <name>Mn(2+)</name>
        <dbReference type="ChEBI" id="CHEBI:29035"/>
        <label>2</label>
    </ligand>
</feature>
<dbReference type="EC" id="3.6.1.54" evidence="10"/>
<proteinExistence type="inferred from homology"/>
<feature type="binding site" evidence="10">
    <location>
        <position position="194"/>
    </location>
    <ligand>
        <name>Mn(2+)</name>
        <dbReference type="ChEBI" id="CHEBI:29035"/>
        <label>2</label>
    </ligand>
</feature>
<feature type="binding site" evidence="10">
    <location>
        <position position="194"/>
    </location>
    <ligand>
        <name>substrate</name>
    </ligand>
</feature>
<evidence type="ECO:0000256" key="2">
    <source>
        <dbReference type="ARBA" id="ARBA00022516"/>
    </source>
</evidence>
<dbReference type="InterPro" id="IPR043461">
    <property type="entry name" value="LpxH-like"/>
</dbReference>
<dbReference type="RefSeq" id="WP_109201935.1">
    <property type="nucleotide sequence ID" value="NZ_QEWS01000006.1"/>
</dbReference>
<evidence type="ECO:0000313" key="14">
    <source>
        <dbReference type="Proteomes" id="UP000245059"/>
    </source>
</evidence>
<evidence type="ECO:0000313" key="12">
    <source>
        <dbReference type="EMBL" id="PWD85492.1"/>
    </source>
</evidence>
<feature type="binding site" evidence="10">
    <location>
        <begin position="83"/>
        <end position="84"/>
    </location>
    <ligand>
        <name>substrate</name>
    </ligand>
</feature>
<evidence type="ECO:0000313" key="13">
    <source>
        <dbReference type="EMBL" id="PWD91336.1"/>
    </source>
</evidence>
<keyword evidence="3 10" id="KW-0997">Cell inner membrane</keyword>
<evidence type="ECO:0000256" key="1">
    <source>
        <dbReference type="ARBA" id="ARBA00022475"/>
    </source>
</evidence>
<reference evidence="12" key="1">
    <citation type="journal article" date="2018" name="Genome Announc.">
        <title>Ignatzschineria cameli sp. nov., isolated from necrotic foot tissue of dromedaries (Camelus dromedarius) and associated maggots (Wohlfahrtia species) in Dubai.</title>
        <authorList>
            <person name="Tsang C.C."/>
            <person name="Tang J.Y."/>
            <person name="Fong J.Y."/>
            <person name="Kinne J."/>
            <person name="Lee H.H."/>
            <person name="Joseph M."/>
            <person name="Jose S."/>
            <person name="Schuster R.K."/>
            <person name="Tang Y."/>
            <person name="Sivakumar S."/>
            <person name="Chen J.H."/>
            <person name="Teng J.L."/>
            <person name="Lau S.K."/>
            <person name="Wernery U."/>
            <person name="Woo P.C."/>
        </authorList>
    </citation>
    <scope>NUCLEOTIDE SEQUENCE</scope>
    <source>
        <strain evidence="12">UAE-HKU57</strain>
        <strain evidence="13">UAE-HKU58</strain>
    </source>
</reference>
<dbReference type="GO" id="GO:0009245">
    <property type="term" value="P:lipid A biosynthetic process"/>
    <property type="evidence" value="ECO:0007669"/>
    <property type="project" value="UniProtKB-UniRule"/>
</dbReference>
<feature type="binding site" evidence="10">
    <location>
        <position position="45"/>
    </location>
    <ligand>
        <name>Mn(2+)</name>
        <dbReference type="ChEBI" id="CHEBI:29035"/>
        <label>2</label>
    </ligand>
</feature>
<dbReference type="SUPFAM" id="SSF56300">
    <property type="entry name" value="Metallo-dependent phosphatases"/>
    <property type="match status" value="1"/>
</dbReference>
<keyword evidence="2 10" id="KW-0444">Lipid biosynthesis</keyword>